<reference evidence="11" key="2">
    <citation type="submission" date="2025-09" db="UniProtKB">
        <authorList>
            <consortium name="Ensembl"/>
        </authorList>
    </citation>
    <scope>IDENTIFICATION</scope>
</reference>
<dbReference type="Pfam" id="PF00048">
    <property type="entry name" value="IL8"/>
    <property type="match status" value="1"/>
</dbReference>
<accession>A0A8C2V282</accession>
<dbReference type="Proteomes" id="UP000694398">
    <property type="component" value="Unassembled WGS sequence"/>
</dbReference>
<dbReference type="GeneTree" id="ENSGT01030000234760"/>
<proteinExistence type="inferred from homology"/>
<dbReference type="GO" id="GO:0005615">
    <property type="term" value="C:extracellular space"/>
    <property type="evidence" value="ECO:0007669"/>
    <property type="project" value="UniProtKB-KW"/>
</dbReference>
<dbReference type="GO" id="GO:0061844">
    <property type="term" value="P:antimicrobial humoral immune response mediated by antimicrobial peptide"/>
    <property type="evidence" value="ECO:0007669"/>
    <property type="project" value="TreeGrafter"/>
</dbReference>
<name>A0A8C2V282_CHILA</name>
<dbReference type="CTD" id="6346"/>
<dbReference type="Gene3D" id="2.40.50.40">
    <property type="match status" value="1"/>
</dbReference>
<evidence type="ECO:0000256" key="3">
    <source>
        <dbReference type="ARBA" id="ARBA00022514"/>
    </source>
</evidence>
<dbReference type="GO" id="GO:0008009">
    <property type="term" value="F:chemokine activity"/>
    <property type="evidence" value="ECO:0007669"/>
    <property type="project" value="InterPro"/>
</dbReference>
<feature type="domain" description="Chemokine interleukin-8-like" evidence="10">
    <location>
        <begin position="30"/>
        <end position="88"/>
    </location>
</feature>
<evidence type="ECO:0000256" key="4">
    <source>
        <dbReference type="ARBA" id="ARBA00022729"/>
    </source>
</evidence>
<evidence type="ECO:0000313" key="11">
    <source>
        <dbReference type="Ensembl" id="ENSCLAP00000009214.1"/>
    </source>
</evidence>
<dbReference type="GO" id="GO:0006954">
    <property type="term" value="P:inflammatory response"/>
    <property type="evidence" value="ECO:0007669"/>
    <property type="project" value="TreeGrafter"/>
</dbReference>
<dbReference type="GO" id="GO:0048245">
    <property type="term" value="P:eosinophil chemotaxis"/>
    <property type="evidence" value="ECO:0007669"/>
    <property type="project" value="TreeGrafter"/>
</dbReference>
<dbReference type="InterPro" id="IPR036048">
    <property type="entry name" value="Interleukin_8-like_sf"/>
</dbReference>
<dbReference type="RefSeq" id="XP_005402898.1">
    <property type="nucleotide sequence ID" value="XM_005402841.2"/>
</dbReference>
<dbReference type="PANTHER" id="PTHR12015:SF5">
    <property type="entry name" value="C-C MOTIF CHEMOKINE 1"/>
    <property type="match status" value="1"/>
</dbReference>
<evidence type="ECO:0000256" key="7">
    <source>
        <dbReference type="ARBA" id="ARBA00074061"/>
    </source>
</evidence>
<dbReference type="GO" id="GO:0070098">
    <property type="term" value="P:chemokine-mediated signaling pathway"/>
    <property type="evidence" value="ECO:0007669"/>
    <property type="project" value="TreeGrafter"/>
</dbReference>
<dbReference type="GeneID" id="102004708"/>
<dbReference type="SUPFAM" id="SSF54117">
    <property type="entry name" value="Interleukin 8-like chemokines"/>
    <property type="match status" value="1"/>
</dbReference>
<feature type="chain" id="PRO_5034341516" description="C-C motif chemokine 1" evidence="9">
    <location>
        <begin position="24"/>
        <end position="96"/>
    </location>
</feature>
<reference evidence="11" key="1">
    <citation type="submission" date="2025-08" db="UniProtKB">
        <authorList>
            <consortium name="Ensembl"/>
        </authorList>
    </citation>
    <scope>IDENTIFICATION</scope>
</reference>
<feature type="signal peptide" evidence="9">
    <location>
        <begin position="1"/>
        <end position="23"/>
    </location>
</feature>
<dbReference type="FunFam" id="2.40.50.40:FF:000033">
    <property type="entry name" value="C-C motif chemokine 1"/>
    <property type="match status" value="1"/>
</dbReference>
<keyword evidence="6" id="KW-0325">Glycoprotein</keyword>
<dbReference type="RefSeq" id="XP_005402899.1">
    <property type="nucleotide sequence ID" value="XM_005402842.2"/>
</dbReference>
<dbReference type="InterPro" id="IPR001811">
    <property type="entry name" value="Chemokine_IL8-like_dom"/>
</dbReference>
<comment type="similarity">
    <text evidence="1">Belongs to the intercrine beta (chemokine CC) family.</text>
</comment>
<dbReference type="OMA" id="SSNCCFT"/>
<dbReference type="InterPro" id="IPR039809">
    <property type="entry name" value="Chemokine_b/g/d"/>
</dbReference>
<sequence length="96" mass="10658">MKLATVALACLLLAAMWTQDVDGMSLHVSSSHCCYSSVEKKISLRRIQCHRVTSSTCPYKAVIFKLKGGREACVLPTLGWVQGYLKKVKPCWLKGK</sequence>
<dbReference type="SMART" id="SM00199">
    <property type="entry name" value="SCY"/>
    <property type="match status" value="1"/>
</dbReference>
<evidence type="ECO:0000256" key="9">
    <source>
        <dbReference type="SAM" id="SignalP"/>
    </source>
</evidence>
<organism evidence="11 12">
    <name type="scientific">Chinchilla lanigera</name>
    <name type="common">Long-tailed chinchilla</name>
    <name type="synonym">Chinchilla villidera</name>
    <dbReference type="NCBI Taxonomy" id="34839"/>
    <lineage>
        <taxon>Eukaryota</taxon>
        <taxon>Metazoa</taxon>
        <taxon>Chordata</taxon>
        <taxon>Craniata</taxon>
        <taxon>Vertebrata</taxon>
        <taxon>Euteleostomi</taxon>
        <taxon>Mammalia</taxon>
        <taxon>Eutheria</taxon>
        <taxon>Euarchontoglires</taxon>
        <taxon>Glires</taxon>
        <taxon>Rodentia</taxon>
        <taxon>Hystricomorpha</taxon>
        <taxon>Chinchillidae</taxon>
        <taxon>Chinchilla</taxon>
    </lineage>
</organism>
<evidence type="ECO:0000256" key="6">
    <source>
        <dbReference type="ARBA" id="ARBA00023180"/>
    </source>
</evidence>
<evidence type="ECO:0000313" key="12">
    <source>
        <dbReference type="Proteomes" id="UP000694398"/>
    </source>
</evidence>
<gene>
    <name evidence="11" type="primary">Ccl1</name>
</gene>
<evidence type="ECO:0000256" key="1">
    <source>
        <dbReference type="ARBA" id="ARBA00010868"/>
    </source>
</evidence>
<dbReference type="CDD" id="cd00272">
    <property type="entry name" value="Chemokine_CC"/>
    <property type="match status" value="1"/>
</dbReference>
<evidence type="ECO:0000256" key="2">
    <source>
        <dbReference type="ARBA" id="ARBA00022500"/>
    </source>
</evidence>
<dbReference type="AlphaFoldDB" id="A0A8C2V282"/>
<keyword evidence="4 9" id="KW-0732">Signal</keyword>
<dbReference type="OrthoDB" id="9447832at2759"/>
<keyword evidence="5" id="KW-1015">Disulfide bond</keyword>
<dbReference type="GO" id="GO:0048020">
    <property type="term" value="F:CCR chemokine receptor binding"/>
    <property type="evidence" value="ECO:0007669"/>
    <property type="project" value="TreeGrafter"/>
</dbReference>
<keyword evidence="3" id="KW-0202">Cytokine</keyword>
<keyword evidence="12" id="KW-1185">Reference proteome</keyword>
<evidence type="ECO:0000259" key="10">
    <source>
        <dbReference type="SMART" id="SM00199"/>
    </source>
</evidence>
<evidence type="ECO:0000256" key="5">
    <source>
        <dbReference type="ARBA" id="ARBA00023157"/>
    </source>
</evidence>
<dbReference type="PANTHER" id="PTHR12015">
    <property type="entry name" value="SMALL INDUCIBLE CYTOKINE A"/>
    <property type="match status" value="1"/>
</dbReference>
<evidence type="ECO:0000256" key="8">
    <source>
        <dbReference type="ARBA" id="ARBA00082821"/>
    </source>
</evidence>
<dbReference type="Ensembl" id="ENSCLAT00000009343.1">
    <property type="protein sequence ID" value="ENSCLAP00000009214.1"/>
    <property type="gene ID" value="ENSCLAG00000006411.1"/>
</dbReference>
<dbReference type="GO" id="GO:0030335">
    <property type="term" value="P:positive regulation of cell migration"/>
    <property type="evidence" value="ECO:0007669"/>
    <property type="project" value="TreeGrafter"/>
</dbReference>
<protein>
    <recommendedName>
        <fullName evidence="7">C-C motif chemokine 1</fullName>
    </recommendedName>
    <alternativeName>
        <fullName evidence="8">Small-inducible cytokine A1</fullName>
    </alternativeName>
</protein>
<keyword evidence="2" id="KW-0145">Chemotaxis</keyword>